<proteinExistence type="predicted"/>
<sequence>MKSFINICSSTDVVNSHIYHHHPSEPGHDSPVPEPRFAEHKIHIRRCGGVFTAPEACFSPNGKQHNVQIIVKESEEGGILTLHIDGKKEFEVGTRRGFRGNAELYVDGMAVDFCWDVLQCPMKFSFRTKVGGEDPTGWSEIYGESSNRREAGYYSLLMFGMSLIPHGTSFRDGIVIVLTARRSFSLIKGLNDFKIQWRNFYRLSMSLSLNGLSFKSIGYVS</sequence>
<dbReference type="AlphaFoldDB" id="A0AAV7H552"/>
<evidence type="ECO:0000313" key="2">
    <source>
        <dbReference type="Proteomes" id="UP000775213"/>
    </source>
</evidence>
<evidence type="ECO:0000313" key="1">
    <source>
        <dbReference type="EMBL" id="KAH0462668.1"/>
    </source>
</evidence>
<dbReference type="InterPro" id="IPR008586">
    <property type="entry name" value="DUF868_pln"/>
</dbReference>
<accession>A0AAV7H552</accession>
<dbReference type="EMBL" id="JAGFBR010000009">
    <property type="protein sequence ID" value="KAH0462668.1"/>
    <property type="molecule type" value="Genomic_DNA"/>
</dbReference>
<comment type="caution">
    <text evidence="1">The sequence shown here is derived from an EMBL/GenBank/DDBJ whole genome shotgun (WGS) entry which is preliminary data.</text>
</comment>
<organism evidence="1 2">
    <name type="scientific">Dendrobium chrysotoxum</name>
    <name type="common">Orchid</name>
    <dbReference type="NCBI Taxonomy" id="161865"/>
    <lineage>
        <taxon>Eukaryota</taxon>
        <taxon>Viridiplantae</taxon>
        <taxon>Streptophyta</taxon>
        <taxon>Embryophyta</taxon>
        <taxon>Tracheophyta</taxon>
        <taxon>Spermatophyta</taxon>
        <taxon>Magnoliopsida</taxon>
        <taxon>Liliopsida</taxon>
        <taxon>Asparagales</taxon>
        <taxon>Orchidaceae</taxon>
        <taxon>Epidendroideae</taxon>
        <taxon>Malaxideae</taxon>
        <taxon>Dendrobiinae</taxon>
        <taxon>Dendrobium</taxon>
    </lineage>
</organism>
<name>A0AAV7H552_DENCH</name>
<reference evidence="1 2" key="1">
    <citation type="journal article" date="2021" name="Hortic Res">
        <title>Chromosome-scale assembly of the Dendrobium chrysotoxum genome enhances the understanding of orchid evolution.</title>
        <authorList>
            <person name="Zhang Y."/>
            <person name="Zhang G.Q."/>
            <person name="Zhang D."/>
            <person name="Liu X.D."/>
            <person name="Xu X.Y."/>
            <person name="Sun W.H."/>
            <person name="Yu X."/>
            <person name="Zhu X."/>
            <person name="Wang Z.W."/>
            <person name="Zhao X."/>
            <person name="Zhong W.Y."/>
            <person name="Chen H."/>
            <person name="Yin W.L."/>
            <person name="Huang T."/>
            <person name="Niu S.C."/>
            <person name="Liu Z.J."/>
        </authorList>
    </citation>
    <scope>NUCLEOTIDE SEQUENCE [LARGE SCALE GENOMIC DNA]</scope>
    <source>
        <strain evidence="1">Lindl</strain>
    </source>
</reference>
<dbReference type="Pfam" id="PF05910">
    <property type="entry name" value="DUF868"/>
    <property type="match status" value="1"/>
</dbReference>
<gene>
    <name evidence="1" type="ORF">IEQ34_010243</name>
</gene>
<keyword evidence="2" id="KW-1185">Reference proteome</keyword>
<dbReference type="Proteomes" id="UP000775213">
    <property type="component" value="Unassembled WGS sequence"/>
</dbReference>
<protein>
    <submittedName>
        <fullName evidence="1">Uncharacterized protein</fullName>
    </submittedName>
</protein>